<dbReference type="PANTHER" id="PTHR36111">
    <property type="entry name" value="INNER MEMBRANE PROTEIN-RELATED"/>
    <property type="match status" value="1"/>
</dbReference>
<reference evidence="2 3" key="1">
    <citation type="journal article" date="2005" name="Int. J. Syst. Evol. Microbiol.">
        <title>Bacillus cibi sp. nov., isolated from jeotgal, a traditional Korean fermented seafood.</title>
        <authorList>
            <person name="Yoon J.H."/>
            <person name="Lee C.H."/>
            <person name="Oh T.K."/>
        </authorList>
    </citation>
    <scope>NUCLEOTIDE SEQUENCE [LARGE SCALE GENOMIC DNA]</scope>
    <source>
        <strain evidence="2 3">DSM 16189</strain>
    </source>
</reference>
<feature type="transmembrane region" description="Helical" evidence="1">
    <location>
        <begin position="96"/>
        <end position="117"/>
    </location>
</feature>
<protein>
    <submittedName>
        <fullName evidence="2">Membrane protein</fullName>
    </submittedName>
</protein>
<evidence type="ECO:0000256" key="1">
    <source>
        <dbReference type="SAM" id="Phobius"/>
    </source>
</evidence>
<keyword evidence="1" id="KW-0472">Membrane</keyword>
<feature type="transmembrane region" description="Helical" evidence="1">
    <location>
        <begin position="6"/>
        <end position="22"/>
    </location>
</feature>
<feature type="transmembrane region" description="Helical" evidence="1">
    <location>
        <begin position="186"/>
        <end position="207"/>
    </location>
</feature>
<feature type="transmembrane region" description="Helical" evidence="1">
    <location>
        <begin position="213"/>
        <end position="232"/>
    </location>
</feature>
<dbReference type="PANTHER" id="PTHR36111:SF2">
    <property type="entry name" value="INNER MEMBRANE PROTEIN"/>
    <property type="match status" value="1"/>
</dbReference>
<dbReference type="STRING" id="246786.GS18_0215770"/>
<dbReference type="Proteomes" id="UP000028549">
    <property type="component" value="Unassembled WGS sequence"/>
</dbReference>
<feature type="transmembrane region" description="Helical" evidence="1">
    <location>
        <begin position="149"/>
        <end position="174"/>
    </location>
</feature>
<dbReference type="Pfam" id="PF04474">
    <property type="entry name" value="DUF554"/>
    <property type="match status" value="1"/>
</dbReference>
<sequence length="233" mass="24684">MVLTGSLVNAAGIVAGALLGLLLRKIPETMKQTVMAGIGLFVMVLGLDMALESKQLFIVIISLVLGAVIGEAIDIEQMLHRVGRLLERKFSRDQSGNFAQGFVSATLIFVIGAMAIVGSLDSGLRQDHDILYTKSMIDGFTSMVLSSTLGIGVLFSAVPVFLYEGGIAVFANVIHQYIPKSLLDDLISEITAVGGILIFAIGLNMLSIKAIRVANLLPSLAVVAVIITVMKLV</sequence>
<feature type="transmembrane region" description="Helical" evidence="1">
    <location>
        <begin position="57"/>
        <end position="75"/>
    </location>
</feature>
<gene>
    <name evidence="2" type="ORF">GS18_0215770</name>
</gene>
<dbReference type="OrthoDB" id="9797976at2"/>
<dbReference type="RefSeq" id="WP_029282935.1">
    <property type="nucleotide sequence ID" value="NZ_JAXAWW010000005.1"/>
</dbReference>
<keyword evidence="1" id="KW-0812">Transmembrane</keyword>
<feature type="transmembrane region" description="Helical" evidence="1">
    <location>
        <begin position="34"/>
        <end position="51"/>
    </location>
</feature>
<accession>A0A084GNG6</accession>
<evidence type="ECO:0000313" key="3">
    <source>
        <dbReference type="Proteomes" id="UP000028549"/>
    </source>
</evidence>
<dbReference type="InterPro" id="IPR007563">
    <property type="entry name" value="DUF554"/>
</dbReference>
<proteinExistence type="predicted"/>
<keyword evidence="1" id="KW-1133">Transmembrane helix</keyword>
<evidence type="ECO:0000313" key="2">
    <source>
        <dbReference type="EMBL" id="KEZ48878.1"/>
    </source>
</evidence>
<keyword evidence="3" id="KW-1185">Reference proteome</keyword>
<dbReference type="AlphaFoldDB" id="A0A084GNG6"/>
<organism evidence="2 3">
    <name type="scientific">Metabacillus indicus</name>
    <name type="common">Bacillus indicus</name>
    <dbReference type="NCBI Taxonomy" id="246786"/>
    <lineage>
        <taxon>Bacteria</taxon>
        <taxon>Bacillati</taxon>
        <taxon>Bacillota</taxon>
        <taxon>Bacilli</taxon>
        <taxon>Bacillales</taxon>
        <taxon>Bacillaceae</taxon>
        <taxon>Metabacillus</taxon>
    </lineage>
</organism>
<comment type="caution">
    <text evidence="2">The sequence shown here is derived from an EMBL/GenBank/DDBJ whole genome shotgun (WGS) entry which is preliminary data.</text>
</comment>
<name>A0A084GNG6_METID</name>
<dbReference type="EMBL" id="JNVC02000013">
    <property type="protein sequence ID" value="KEZ48878.1"/>
    <property type="molecule type" value="Genomic_DNA"/>
</dbReference>